<reference evidence="2" key="2">
    <citation type="submission" date="2023-05" db="EMBL/GenBank/DDBJ databases">
        <authorList>
            <consortium name="Lawrence Berkeley National Laboratory"/>
            <person name="Steindorff A."/>
            <person name="Hensen N."/>
            <person name="Bonometti L."/>
            <person name="Westerberg I."/>
            <person name="Brannstrom I.O."/>
            <person name="Guillou S."/>
            <person name="Cros-Aarteil S."/>
            <person name="Calhoun S."/>
            <person name="Haridas S."/>
            <person name="Kuo A."/>
            <person name="Mondo S."/>
            <person name="Pangilinan J."/>
            <person name="Riley R."/>
            <person name="Labutti K."/>
            <person name="Andreopoulos B."/>
            <person name="Lipzen A."/>
            <person name="Chen C."/>
            <person name="Yanf M."/>
            <person name="Daum C."/>
            <person name="Ng V."/>
            <person name="Clum A."/>
            <person name="Ohm R."/>
            <person name="Martin F."/>
            <person name="Silar P."/>
            <person name="Natvig D."/>
            <person name="Lalanne C."/>
            <person name="Gautier V."/>
            <person name="Ament-Velasquez S.L."/>
            <person name="Kruys A."/>
            <person name="Hutchinson M.I."/>
            <person name="Powell A.J."/>
            <person name="Barry K."/>
            <person name="Miller A.N."/>
            <person name="Grigoriev I.V."/>
            <person name="Debuchy R."/>
            <person name="Gladieux P."/>
            <person name="Thoren M.H."/>
            <person name="Johannesson H."/>
        </authorList>
    </citation>
    <scope>NUCLEOTIDE SEQUENCE</scope>
    <source>
        <strain evidence="2">CBS 123565</strain>
    </source>
</reference>
<evidence type="ECO:0000256" key="1">
    <source>
        <dbReference type="SAM" id="MobiDB-lite"/>
    </source>
</evidence>
<dbReference type="Proteomes" id="UP001304895">
    <property type="component" value="Unassembled WGS sequence"/>
</dbReference>
<feature type="region of interest" description="Disordered" evidence="1">
    <location>
        <begin position="1"/>
        <end position="244"/>
    </location>
</feature>
<feature type="compositionally biased region" description="Polar residues" evidence="1">
    <location>
        <begin position="88"/>
        <end position="101"/>
    </location>
</feature>
<dbReference type="EMBL" id="MU853401">
    <property type="protein sequence ID" value="KAK4138851.1"/>
    <property type="molecule type" value="Genomic_DNA"/>
</dbReference>
<feature type="compositionally biased region" description="Low complexity" evidence="1">
    <location>
        <begin position="449"/>
        <end position="468"/>
    </location>
</feature>
<organism evidence="2 3">
    <name type="scientific">Trichocladium antarcticum</name>
    <dbReference type="NCBI Taxonomy" id="1450529"/>
    <lineage>
        <taxon>Eukaryota</taxon>
        <taxon>Fungi</taxon>
        <taxon>Dikarya</taxon>
        <taxon>Ascomycota</taxon>
        <taxon>Pezizomycotina</taxon>
        <taxon>Sordariomycetes</taxon>
        <taxon>Sordariomycetidae</taxon>
        <taxon>Sordariales</taxon>
        <taxon>Chaetomiaceae</taxon>
        <taxon>Trichocladium</taxon>
    </lineage>
</organism>
<proteinExistence type="predicted"/>
<feature type="compositionally biased region" description="Basic and acidic residues" evidence="1">
    <location>
        <begin position="554"/>
        <end position="571"/>
    </location>
</feature>
<feature type="compositionally biased region" description="Basic and acidic residues" evidence="1">
    <location>
        <begin position="1"/>
        <end position="24"/>
    </location>
</feature>
<protein>
    <submittedName>
        <fullName evidence="2">Uncharacterized protein</fullName>
    </submittedName>
</protein>
<feature type="region of interest" description="Disordered" evidence="1">
    <location>
        <begin position="264"/>
        <end position="308"/>
    </location>
</feature>
<comment type="caution">
    <text evidence="2">The sequence shown here is derived from an EMBL/GenBank/DDBJ whole genome shotgun (WGS) entry which is preliminary data.</text>
</comment>
<dbReference type="AlphaFoldDB" id="A0AAN6UU45"/>
<evidence type="ECO:0000313" key="3">
    <source>
        <dbReference type="Proteomes" id="UP001304895"/>
    </source>
</evidence>
<feature type="compositionally biased region" description="Low complexity" evidence="1">
    <location>
        <begin position="499"/>
        <end position="542"/>
    </location>
</feature>
<feature type="compositionally biased region" description="Polar residues" evidence="1">
    <location>
        <begin position="285"/>
        <end position="298"/>
    </location>
</feature>
<feature type="compositionally biased region" description="Polar residues" evidence="1">
    <location>
        <begin position="126"/>
        <end position="174"/>
    </location>
</feature>
<feature type="compositionally biased region" description="Acidic residues" evidence="1">
    <location>
        <begin position="386"/>
        <end position="397"/>
    </location>
</feature>
<gene>
    <name evidence="2" type="ORF">BT67DRAFT_446856</name>
</gene>
<feature type="compositionally biased region" description="Pro residues" evidence="1">
    <location>
        <begin position="223"/>
        <end position="236"/>
    </location>
</feature>
<name>A0AAN6UU45_9PEZI</name>
<sequence length="571" mass="60922">MSKDAKDSKHSRPDAPRQPQRKDSLSSVLSWAGLQGRTTAPKAPTASSSTPQSPQTTTSGNPITTTTARPRRHSHSAVSDIQKKARRGSTTFRAFSLSISAVIQEGPGTKTRHQKTSVKQDPKASAGTSKIGKNSSLEKGNKAASDTPSVGRPTTPSQALRGTTYQPRSPSTPVTMPKSILRVASPEGYRRPGNFVKPDAKEPISASLPSPSPSPMFVSMTPNSPPASPPDSPPMSPIQRPLSPGVRFAKATIHRVEVGPGRRFLPVKRKSKSTLTYISPLDPGSQKSAPKTMLQSPTKMRRHQENQAAMGRYWMRTEEEEAQWRAEAGRRAEEEAERYRNEPVGSRPTADKSTAGDAGVQAGKVAESNKPPPLDSKPVLDKVEEVIEDSSDSDDEEAGARCNLAPPEDAAPDSKDDRREAIEKKPEPTMSDAGGRSLGLGPEEDEAQPSTAAGTPNSTPTTTTRVTAGLMAQGSNLAKSFADRLAENQAATERAKRGASPPTTSKTATPEPSTTENSTEMSARAPTGSPSGRSTTSNNRNSSAERLAKSTPQSREKEKGKERPRAHEITA</sequence>
<feature type="compositionally biased region" description="Basic and acidic residues" evidence="1">
    <location>
        <begin position="322"/>
        <end position="341"/>
    </location>
</feature>
<evidence type="ECO:0000313" key="2">
    <source>
        <dbReference type="EMBL" id="KAK4138851.1"/>
    </source>
</evidence>
<accession>A0AAN6UU45</accession>
<feature type="compositionally biased region" description="Low complexity" evidence="1">
    <location>
        <begin position="38"/>
        <end position="67"/>
    </location>
</feature>
<feature type="compositionally biased region" description="Basic and acidic residues" evidence="1">
    <location>
        <begin position="412"/>
        <end position="427"/>
    </location>
</feature>
<reference evidence="2" key="1">
    <citation type="journal article" date="2023" name="Mol. Phylogenet. Evol.">
        <title>Genome-scale phylogeny and comparative genomics of the fungal order Sordariales.</title>
        <authorList>
            <person name="Hensen N."/>
            <person name="Bonometti L."/>
            <person name="Westerberg I."/>
            <person name="Brannstrom I.O."/>
            <person name="Guillou S."/>
            <person name="Cros-Aarteil S."/>
            <person name="Calhoun S."/>
            <person name="Haridas S."/>
            <person name="Kuo A."/>
            <person name="Mondo S."/>
            <person name="Pangilinan J."/>
            <person name="Riley R."/>
            <person name="LaButti K."/>
            <person name="Andreopoulos B."/>
            <person name="Lipzen A."/>
            <person name="Chen C."/>
            <person name="Yan M."/>
            <person name="Daum C."/>
            <person name="Ng V."/>
            <person name="Clum A."/>
            <person name="Steindorff A."/>
            <person name="Ohm R.A."/>
            <person name="Martin F."/>
            <person name="Silar P."/>
            <person name="Natvig D.O."/>
            <person name="Lalanne C."/>
            <person name="Gautier V."/>
            <person name="Ament-Velasquez S.L."/>
            <person name="Kruys A."/>
            <person name="Hutchinson M.I."/>
            <person name="Powell A.J."/>
            <person name="Barry K."/>
            <person name="Miller A.N."/>
            <person name="Grigoriev I.V."/>
            <person name="Debuchy R."/>
            <person name="Gladieux P."/>
            <person name="Hiltunen Thoren M."/>
            <person name="Johannesson H."/>
        </authorList>
    </citation>
    <scope>NUCLEOTIDE SEQUENCE</scope>
    <source>
        <strain evidence="2">CBS 123565</strain>
    </source>
</reference>
<keyword evidence="3" id="KW-1185">Reference proteome</keyword>
<feature type="region of interest" description="Disordered" evidence="1">
    <location>
        <begin position="320"/>
        <end position="571"/>
    </location>
</feature>